<accession>A0ABY7SHL4</accession>
<evidence type="ECO:0000313" key="2">
    <source>
        <dbReference type="Proteomes" id="UP001219349"/>
    </source>
</evidence>
<dbReference type="Pfam" id="PF08905">
    <property type="entry name" value="DUF1850"/>
    <property type="match status" value="1"/>
</dbReference>
<sequence>MSGCLMAGALAIALGPGQDFALTWTHSVEKIGWHESWELTPQGLQLTGAAVRGSGAGMEPGPDARLVDGWLVWEPQLPPIPELVLAASGATGDGWRLCGTECVTLAARAGQPVILKPCPGSSARP</sequence>
<name>A0ABY7SHL4_9RHOB</name>
<dbReference type="RefSeq" id="WP_271884099.1">
    <property type="nucleotide sequence ID" value="NZ_CP067136.1"/>
</dbReference>
<evidence type="ECO:0000313" key="1">
    <source>
        <dbReference type="EMBL" id="WCR06384.1"/>
    </source>
</evidence>
<keyword evidence="2" id="KW-1185">Reference proteome</keyword>
<dbReference type="EMBL" id="CP067136">
    <property type="protein sequence ID" value="WCR06384.1"/>
    <property type="molecule type" value="Genomic_DNA"/>
</dbReference>
<protein>
    <submittedName>
        <fullName evidence="1">DUF1850 domain-containing protein</fullName>
    </submittedName>
</protein>
<organism evidence="1 2">
    <name type="scientific">Paracoccus fistulariae</name>
    <dbReference type="NCBI Taxonomy" id="658446"/>
    <lineage>
        <taxon>Bacteria</taxon>
        <taxon>Pseudomonadati</taxon>
        <taxon>Pseudomonadota</taxon>
        <taxon>Alphaproteobacteria</taxon>
        <taxon>Rhodobacterales</taxon>
        <taxon>Paracoccaceae</taxon>
        <taxon>Paracoccus</taxon>
    </lineage>
</organism>
<proteinExistence type="predicted"/>
<gene>
    <name evidence="1" type="ORF">JHX87_12890</name>
</gene>
<reference evidence="1 2" key="1">
    <citation type="submission" date="2021-01" db="EMBL/GenBank/DDBJ databases">
        <title>Biogeographic distribution of Paracoccus.</title>
        <authorList>
            <person name="Hollensteiner J."/>
            <person name="Leineberger J."/>
            <person name="Brinkhoff T."/>
            <person name="Daniel R."/>
        </authorList>
    </citation>
    <scope>NUCLEOTIDE SEQUENCE [LARGE SCALE GENOMIC DNA]</scope>
    <source>
        <strain evidence="1 2">KCTC 22803</strain>
    </source>
</reference>
<dbReference type="Proteomes" id="UP001219349">
    <property type="component" value="Chromosome"/>
</dbReference>
<dbReference type="InterPro" id="IPR015001">
    <property type="entry name" value="DUF1850"/>
</dbReference>